<dbReference type="Gene3D" id="1.10.30.50">
    <property type="match status" value="1"/>
</dbReference>
<dbReference type="GeneID" id="77929932"/>
<accession>A0A2K9VGY0</accession>
<dbReference type="EMBL" id="MG845393">
    <property type="protein sequence ID" value="AUV61567.1"/>
    <property type="molecule type" value="Genomic_DNA"/>
</dbReference>
<feature type="domain" description="HNH nuclease" evidence="1">
    <location>
        <begin position="81"/>
        <end position="141"/>
    </location>
</feature>
<evidence type="ECO:0000313" key="3">
    <source>
        <dbReference type="Proteomes" id="UP000241442"/>
    </source>
</evidence>
<keyword evidence="2" id="KW-0540">Nuclease</keyword>
<protein>
    <submittedName>
        <fullName evidence="2">HNH endonuclease</fullName>
    </submittedName>
</protein>
<reference evidence="2 3" key="1">
    <citation type="submission" date="2018-01" db="EMBL/GenBank/DDBJ databases">
        <authorList>
            <person name="Giglietti G.M."/>
            <person name="Stoner T.H."/>
            <person name="Pope W.H."/>
            <person name="Garlena R.A."/>
            <person name="Russell D.A."/>
            <person name="Jacobs-Sera D."/>
            <person name="Hatfull G.F."/>
        </authorList>
    </citation>
    <scope>NUCLEOTIDE SEQUENCE [LARGE SCALE GENOMIC DNA]</scope>
</reference>
<dbReference type="GO" id="GO:0008270">
    <property type="term" value="F:zinc ion binding"/>
    <property type="evidence" value="ECO:0007669"/>
    <property type="project" value="InterPro"/>
</dbReference>
<evidence type="ECO:0000259" key="1">
    <source>
        <dbReference type="SMART" id="SM00507"/>
    </source>
</evidence>
<dbReference type="Pfam" id="PF01844">
    <property type="entry name" value="HNH"/>
    <property type="match status" value="1"/>
</dbReference>
<keyword evidence="3" id="KW-1185">Reference proteome</keyword>
<gene>
    <name evidence="2" type="primary">1</name>
    <name evidence="2" type="ORF">PBI_BEENIE_1</name>
</gene>
<dbReference type="Proteomes" id="UP000241442">
    <property type="component" value="Segment"/>
</dbReference>
<evidence type="ECO:0000313" key="2">
    <source>
        <dbReference type="EMBL" id="AUV61567.1"/>
    </source>
</evidence>
<proteinExistence type="predicted"/>
<name>A0A2K9VGY0_9CAUD</name>
<dbReference type="InterPro" id="IPR002711">
    <property type="entry name" value="HNH"/>
</dbReference>
<sequence length="156" mass="17746">MRTYLDQPICRPCRAEKRRADGVEKTWRPVAKRSCGGCGKTIYTYTDDPRCNPCRKINAAPRIPARDKQRAEYWGVDYEHVVRARVYERDGWECGICHTPVDHDLEYPHPESASLDHIHPMSLGGAHSYANTQLAHLRCNIVKANRVGGEQLAFLG</sequence>
<dbReference type="InterPro" id="IPR003615">
    <property type="entry name" value="HNH_nuc"/>
</dbReference>
<keyword evidence="2" id="KW-0255">Endonuclease</keyword>
<dbReference type="GO" id="GO:0003676">
    <property type="term" value="F:nucleic acid binding"/>
    <property type="evidence" value="ECO:0007669"/>
    <property type="project" value="InterPro"/>
</dbReference>
<dbReference type="GO" id="GO:0004519">
    <property type="term" value="F:endonuclease activity"/>
    <property type="evidence" value="ECO:0007669"/>
    <property type="project" value="UniProtKB-KW"/>
</dbReference>
<keyword evidence="2" id="KW-0378">Hydrolase</keyword>
<dbReference type="RefSeq" id="YP_010654016.1">
    <property type="nucleotide sequence ID" value="NC_070806.1"/>
</dbReference>
<dbReference type="KEGG" id="vg:77929932"/>
<organism evidence="2 3">
    <name type="scientific">Gordonia phage Beenie</name>
    <dbReference type="NCBI Taxonomy" id="2079397"/>
    <lineage>
        <taxon>Viruses</taxon>
        <taxon>Duplodnaviria</taxon>
        <taxon>Heunggongvirae</taxon>
        <taxon>Uroviricota</taxon>
        <taxon>Caudoviricetes</taxon>
        <taxon>Beenievirus</taxon>
        <taxon>Beenievirus beenie</taxon>
    </lineage>
</organism>
<dbReference type="SMART" id="SM00507">
    <property type="entry name" value="HNHc"/>
    <property type="match status" value="1"/>
</dbReference>
<dbReference type="CDD" id="cd00085">
    <property type="entry name" value="HNHc"/>
    <property type="match status" value="1"/>
</dbReference>